<evidence type="ECO:0000313" key="10">
    <source>
        <dbReference type="Proteomes" id="UP001470230"/>
    </source>
</evidence>
<feature type="domain" description="Protein kinase" evidence="8">
    <location>
        <begin position="93"/>
        <end position="350"/>
    </location>
</feature>
<sequence length="422" mass="49108">MTYRQSISNYKGSQFIRQKQDHAPKPAFEEMEETEVSLTDSSFSQKTPISSRRDTTPPSMLATPTNISRASPIDQFKNLLSPSNSIYVNSIKYLKIEQIGSGRYSKVYKVLDPDGNFYALKVVTIINKQSREMYDNEILFLTSFPDSDRIIRLIDYEVADKEIFMVFELGDTDLRRFIDNTGEKQNKRLEPNYLRYLWQQMLYCVQELHSRNVIHGNLRPENFVFIKGSLKLIDFGIVKVIEDDQTSFEDIGIAEFKKNDYRSPEVLSQNKVKWRTSADVWSLGCILYELAYGKYPFPSENYKINYSKIVYSKIQNFPDFRNLQNVIAGCLNKDSKSRPTIDDLLMHPFIQPFGQKTIFDKYEINQASTIESVCQNLKNLAIQVHVHFNDNEFGKEEGRLVRLRLAKDFIQDKQMVILAKSQ</sequence>
<dbReference type="PROSITE" id="PS50011">
    <property type="entry name" value="PROTEIN_KINASE_DOM"/>
    <property type="match status" value="1"/>
</dbReference>
<dbReference type="Proteomes" id="UP001470230">
    <property type="component" value="Unassembled WGS sequence"/>
</dbReference>
<organism evidence="9 10">
    <name type="scientific">Tritrichomonas musculus</name>
    <dbReference type="NCBI Taxonomy" id="1915356"/>
    <lineage>
        <taxon>Eukaryota</taxon>
        <taxon>Metamonada</taxon>
        <taxon>Parabasalia</taxon>
        <taxon>Tritrichomonadida</taxon>
        <taxon>Tritrichomonadidae</taxon>
        <taxon>Tritrichomonas</taxon>
    </lineage>
</organism>
<name>A0ABR2K8F7_9EUKA</name>
<dbReference type="PROSITE" id="PS00107">
    <property type="entry name" value="PROTEIN_KINASE_ATP"/>
    <property type="match status" value="1"/>
</dbReference>
<dbReference type="SUPFAM" id="SSF56112">
    <property type="entry name" value="Protein kinase-like (PK-like)"/>
    <property type="match status" value="1"/>
</dbReference>
<evidence type="ECO:0000313" key="9">
    <source>
        <dbReference type="EMBL" id="KAK8887143.1"/>
    </source>
</evidence>
<evidence type="ECO:0000256" key="1">
    <source>
        <dbReference type="ARBA" id="ARBA00022527"/>
    </source>
</evidence>
<keyword evidence="1" id="KW-0723">Serine/threonine-protein kinase</keyword>
<gene>
    <name evidence="9" type="ORF">M9Y10_038181</name>
</gene>
<accession>A0ABR2K8F7</accession>
<dbReference type="PANTHER" id="PTHR22974">
    <property type="entry name" value="MIXED LINEAGE PROTEIN KINASE"/>
    <property type="match status" value="1"/>
</dbReference>
<dbReference type="Pfam" id="PF00069">
    <property type="entry name" value="Pkinase"/>
    <property type="match status" value="1"/>
</dbReference>
<evidence type="ECO:0000256" key="2">
    <source>
        <dbReference type="ARBA" id="ARBA00022679"/>
    </source>
</evidence>
<protein>
    <recommendedName>
        <fullName evidence="8">Protein kinase domain-containing protein</fullName>
    </recommendedName>
</protein>
<dbReference type="Gene3D" id="1.10.510.10">
    <property type="entry name" value="Transferase(Phosphotransferase) domain 1"/>
    <property type="match status" value="1"/>
</dbReference>
<keyword evidence="10" id="KW-1185">Reference proteome</keyword>
<keyword evidence="3 6" id="KW-0547">Nucleotide-binding</keyword>
<dbReference type="InterPro" id="IPR017441">
    <property type="entry name" value="Protein_kinase_ATP_BS"/>
</dbReference>
<keyword evidence="2" id="KW-0808">Transferase</keyword>
<dbReference type="Gene3D" id="3.30.200.20">
    <property type="entry name" value="Phosphorylase Kinase, domain 1"/>
    <property type="match status" value="1"/>
</dbReference>
<feature type="compositionally biased region" description="Polar residues" evidence="7">
    <location>
        <begin position="36"/>
        <end position="65"/>
    </location>
</feature>
<evidence type="ECO:0000256" key="5">
    <source>
        <dbReference type="ARBA" id="ARBA00022840"/>
    </source>
</evidence>
<evidence type="ECO:0000256" key="6">
    <source>
        <dbReference type="PROSITE-ProRule" id="PRU10141"/>
    </source>
</evidence>
<feature type="binding site" evidence="6">
    <location>
        <position position="121"/>
    </location>
    <ligand>
        <name>ATP</name>
        <dbReference type="ChEBI" id="CHEBI:30616"/>
    </ligand>
</feature>
<reference evidence="9 10" key="1">
    <citation type="submission" date="2024-04" db="EMBL/GenBank/DDBJ databases">
        <title>Tritrichomonas musculus Genome.</title>
        <authorList>
            <person name="Alves-Ferreira E."/>
            <person name="Grigg M."/>
            <person name="Lorenzi H."/>
            <person name="Galac M."/>
        </authorList>
    </citation>
    <scope>NUCLEOTIDE SEQUENCE [LARGE SCALE GENOMIC DNA]</scope>
    <source>
        <strain evidence="9 10">EAF2021</strain>
    </source>
</reference>
<dbReference type="InterPro" id="IPR000719">
    <property type="entry name" value="Prot_kinase_dom"/>
</dbReference>
<dbReference type="PANTHER" id="PTHR22974:SF21">
    <property type="entry name" value="DUAL SPECIFICITY PROTEIN KINASE TTK"/>
    <property type="match status" value="1"/>
</dbReference>
<dbReference type="EMBL" id="JAPFFF010000006">
    <property type="protein sequence ID" value="KAK8887143.1"/>
    <property type="molecule type" value="Genomic_DNA"/>
</dbReference>
<proteinExistence type="predicted"/>
<keyword evidence="5 6" id="KW-0067">ATP-binding</keyword>
<comment type="caution">
    <text evidence="9">The sequence shown here is derived from an EMBL/GenBank/DDBJ whole genome shotgun (WGS) entry which is preliminary data.</text>
</comment>
<dbReference type="InterPro" id="IPR011009">
    <property type="entry name" value="Kinase-like_dom_sf"/>
</dbReference>
<evidence type="ECO:0000256" key="4">
    <source>
        <dbReference type="ARBA" id="ARBA00022777"/>
    </source>
</evidence>
<evidence type="ECO:0000259" key="8">
    <source>
        <dbReference type="PROSITE" id="PS50011"/>
    </source>
</evidence>
<keyword evidence="4" id="KW-0418">Kinase</keyword>
<feature type="region of interest" description="Disordered" evidence="7">
    <location>
        <begin position="13"/>
        <end position="65"/>
    </location>
</feature>
<evidence type="ECO:0000256" key="3">
    <source>
        <dbReference type="ARBA" id="ARBA00022741"/>
    </source>
</evidence>
<feature type="compositionally biased region" description="Basic and acidic residues" evidence="7">
    <location>
        <begin position="18"/>
        <end position="28"/>
    </location>
</feature>
<evidence type="ECO:0000256" key="7">
    <source>
        <dbReference type="SAM" id="MobiDB-lite"/>
    </source>
</evidence>